<evidence type="ECO:0000259" key="3">
    <source>
        <dbReference type="Pfam" id="PF19919"/>
    </source>
</evidence>
<dbReference type="OrthoDB" id="1273630at2"/>
<dbReference type="EMBL" id="FQUT01000005">
    <property type="protein sequence ID" value="SHF63011.1"/>
    <property type="molecule type" value="Genomic_DNA"/>
</dbReference>
<evidence type="ECO:0000256" key="2">
    <source>
        <dbReference type="SAM" id="Phobius"/>
    </source>
</evidence>
<dbReference type="InterPro" id="IPR045551">
    <property type="entry name" value="bpX3"/>
</dbReference>
<feature type="transmembrane region" description="Helical" evidence="2">
    <location>
        <begin position="529"/>
        <end position="550"/>
    </location>
</feature>
<accession>A0A1M5D7T5</accession>
<dbReference type="Pfam" id="PF19919">
    <property type="entry name" value="bpX3"/>
    <property type="match status" value="1"/>
</dbReference>
<keyword evidence="1" id="KW-0175">Coiled coil</keyword>
<organism evidence="4 5">
    <name type="scientific">Chryseobacterium arachidis</name>
    <dbReference type="NCBI Taxonomy" id="1416778"/>
    <lineage>
        <taxon>Bacteria</taxon>
        <taxon>Pseudomonadati</taxon>
        <taxon>Bacteroidota</taxon>
        <taxon>Flavobacteriia</taxon>
        <taxon>Flavobacteriales</taxon>
        <taxon>Weeksellaceae</taxon>
        <taxon>Chryseobacterium group</taxon>
        <taxon>Chryseobacterium</taxon>
    </lineage>
</organism>
<gene>
    <name evidence="4" type="ORF">SAMN05443633_105181</name>
</gene>
<reference evidence="5" key="1">
    <citation type="submission" date="2016-11" db="EMBL/GenBank/DDBJ databases">
        <authorList>
            <person name="Varghese N."/>
            <person name="Submissions S."/>
        </authorList>
    </citation>
    <scope>NUCLEOTIDE SEQUENCE [LARGE SCALE GENOMIC DNA]</scope>
    <source>
        <strain evidence="5">DSM 27619</strain>
    </source>
</reference>
<name>A0A1M5D7T5_9FLAO</name>
<dbReference type="STRING" id="1416778.SAMN05443633_105181"/>
<evidence type="ECO:0000313" key="5">
    <source>
        <dbReference type="Proteomes" id="UP000184518"/>
    </source>
</evidence>
<keyword evidence="2" id="KW-0812">Transmembrane</keyword>
<keyword evidence="5" id="KW-1185">Reference proteome</keyword>
<dbReference type="RefSeq" id="WP_072957691.1">
    <property type="nucleotide sequence ID" value="NZ_FQUT01000005.1"/>
</dbReference>
<feature type="transmembrane region" description="Helical" evidence="2">
    <location>
        <begin position="501"/>
        <end position="523"/>
    </location>
</feature>
<evidence type="ECO:0000313" key="4">
    <source>
        <dbReference type="EMBL" id="SHF63011.1"/>
    </source>
</evidence>
<feature type="domain" description="MoxR-vWA-beta-propeller ternary system" evidence="3">
    <location>
        <begin position="2"/>
        <end position="166"/>
    </location>
</feature>
<feature type="coiled-coil region" evidence="1">
    <location>
        <begin position="357"/>
        <end position="388"/>
    </location>
</feature>
<evidence type="ECO:0000256" key="1">
    <source>
        <dbReference type="SAM" id="Coils"/>
    </source>
</evidence>
<sequence length="562" mass="64756">MELKIKPFPKNHYPKRGLLIRSDSPLAWLREIESLGIDLNTVQSFAIPSLEPNILYGCFLVFGDHAPAEIGKNSYFQCFDQKLFIPENTDFYPKINSEDWKNIDAKYIIMHPDFGLVKLNEAIDWVSIVAESPKTESKLKKPSNGVFIPQKIRSFKVDMNDDELLEQLLAPVTDEEWMINLPFDLDKLKAGDEAEILKYIEYITKYPERAVYLGIPLDIHATSRGGFGNFDWGMFGDPIAQDTDNSSGGESSPLKMTGSQKIFALFLAVVVIIIFAVDFGKKQAEKEFVAQNSYNGNTAEGNFQKGNDDQALIFESGFTEIDRKIDSMFGRDRRLLIEEYKQKSFSERGMSSMQWQIDEYKAKEREAREALKKVYQKKIEDLVNLQTRKYYQKVLDSIRKDPSNTMNKISKELLADDMKEMKKILLSDSLARVFGTFRETEPKIVFNEYVQERPFDVIGEVPEKKEVSFSEIVWMLLAVVGLVGVYSYFFRKKPLYMGGNYVPDGIKLVLIALLGIILLYIFYPLINSFGYNWLVWLMIIGVIVLLYRLFNEDENILKSKKR</sequence>
<protein>
    <recommendedName>
        <fullName evidence="3">MoxR-vWA-beta-propeller ternary system domain-containing protein</fullName>
    </recommendedName>
</protein>
<proteinExistence type="predicted"/>
<feature type="transmembrane region" description="Helical" evidence="2">
    <location>
        <begin position="472"/>
        <end position="489"/>
    </location>
</feature>
<keyword evidence="2" id="KW-0472">Membrane</keyword>
<keyword evidence="2" id="KW-1133">Transmembrane helix</keyword>
<feature type="transmembrane region" description="Helical" evidence="2">
    <location>
        <begin position="262"/>
        <end position="280"/>
    </location>
</feature>
<dbReference type="Proteomes" id="UP000184518">
    <property type="component" value="Unassembled WGS sequence"/>
</dbReference>
<dbReference type="AlphaFoldDB" id="A0A1M5D7T5"/>